<reference evidence="1" key="1">
    <citation type="submission" date="2022-10" db="EMBL/GenBank/DDBJ databases">
        <title>Complete Genome of Trichothecium roseum strain YXFP-22015, a Plant Pathogen Isolated from Citrus.</title>
        <authorList>
            <person name="Wang Y."/>
            <person name="Zhu L."/>
        </authorList>
    </citation>
    <scope>NUCLEOTIDE SEQUENCE</scope>
    <source>
        <strain evidence="1">YXFP-22015</strain>
    </source>
</reference>
<dbReference type="EMBL" id="CM047942">
    <property type="protein sequence ID" value="KAI9901087.1"/>
    <property type="molecule type" value="Genomic_DNA"/>
</dbReference>
<proteinExistence type="predicted"/>
<name>A0ACC0V6I6_9HYPO</name>
<keyword evidence="2" id="KW-1185">Reference proteome</keyword>
<sequence length="753" mass="83256">MKLSSLFAALCAGSVVASELSLTSRGPKCPQTEGNKDDQIIAHFKQTGNCFSYINGGSREKSFAPCSGPDGYCQKVKKSKSGVEGCKLFTPEGVEPDPSLIGIDEDCNEWYPGECICECEFCDKIADIVIEGLAQLDNVICAVMLSSFKSILDVGLLFVPGGQASSAVKAAVQGAKSFYQNGEEAASFFGNWIGPACGVPDFDFDITMVFGDLVDAPDSMSRGPPVGCKKKKKSECRKVDPKPDPTKKPDDEANKPTKTKNKPKTTGKTKTKTTDDPKTTDDKKTTEPATKVSTTTADPTSTKGAGCAYCGEFEKNGKGHRRDAYDLLYSRARDSSKSPSCVLPPADDRPSKRSILGFFEDALFSWSFPLLGRGLEEKRLDWMLSSGKAKGDFWKLSLGQYARSSDAVSIPEITKYWTFKDAANTLVCSLEVEQVTQARAGHISEYHTDHVFEAQTLLHFFKWLADGSTTKIKTTYHKPSEKWVEDVLLGHDGFRIISNGKTKPGDLFTPPTGDRVWDVMAYGYGRSDGVPDKEGNAQVERIPAARGNSNLVLLQKYINENKGNWFKLNKFNTDYRTHNTQFDSRRDVRKGVAPFQFLHAKDGAADTMWKKWARVSNWIDLVCHEFDKQYGKRRGWGKHKGEPKNSAGTPSLRSLWAYFIDDELKKIEANAKTWAEESKKAFDNKWHKLNNAEKRWRNDAFGKDGLATPEKLKFPRPDTLPPGASEYGAYGWAAVTFDAGNQDPKIGSPIPIA</sequence>
<comment type="caution">
    <text evidence="1">The sequence shown here is derived from an EMBL/GenBank/DDBJ whole genome shotgun (WGS) entry which is preliminary data.</text>
</comment>
<gene>
    <name evidence="1" type="ORF">N3K66_002904</name>
</gene>
<evidence type="ECO:0000313" key="2">
    <source>
        <dbReference type="Proteomes" id="UP001163324"/>
    </source>
</evidence>
<organism evidence="1 2">
    <name type="scientific">Trichothecium roseum</name>
    <dbReference type="NCBI Taxonomy" id="47278"/>
    <lineage>
        <taxon>Eukaryota</taxon>
        <taxon>Fungi</taxon>
        <taxon>Dikarya</taxon>
        <taxon>Ascomycota</taxon>
        <taxon>Pezizomycotina</taxon>
        <taxon>Sordariomycetes</taxon>
        <taxon>Hypocreomycetidae</taxon>
        <taxon>Hypocreales</taxon>
        <taxon>Hypocreales incertae sedis</taxon>
        <taxon>Trichothecium</taxon>
    </lineage>
</organism>
<dbReference type="Proteomes" id="UP001163324">
    <property type="component" value="Chromosome 3"/>
</dbReference>
<evidence type="ECO:0000313" key="1">
    <source>
        <dbReference type="EMBL" id="KAI9901087.1"/>
    </source>
</evidence>
<protein>
    <submittedName>
        <fullName evidence="1">Uncharacterized protein</fullName>
    </submittedName>
</protein>
<accession>A0ACC0V6I6</accession>